<dbReference type="SUPFAM" id="SSF46785">
    <property type="entry name" value="Winged helix' DNA-binding domain"/>
    <property type="match status" value="1"/>
</dbReference>
<gene>
    <name evidence="5" type="ORF">HNQ40_003174</name>
</gene>
<keyword evidence="1" id="KW-0805">Transcription regulation</keyword>
<dbReference type="EMBL" id="JACHGY010000001">
    <property type="protein sequence ID" value="MBB6431368.1"/>
    <property type="molecule type" value="Genomic_DNA"/>
</dbReference>
<dbReference type="InterPro" id="IPR036390">
    <property type="entry name" value="WH_DNA-bd_sf"/>
</dbReference>
<protein>
    <submittedName>
        <fullName evidence="5">GntR family phosphonate transport system transcriptional regulator</fullName>
    </submittedName>
</protein>
<dbReference type="SMART" id="SM00345">
    <property type="entry name" value="HTH_GNTR"/>
    <property type="match status" value="1"/>
</dbReference>
<dbReference type="InterPro" id="IPR036388">
    <property type="entry name" value="WH-like_DNA-bd_sf"/>
</dbReference>
<dbReference type="PANTHER" id="PTHR44846">
    <property type="entry name" value="MANNOSYL-D-GLYCERATE TRANSPORT/METABOLISM SYSTEM REPRESSOR MNGR-RELATED"/>
    <property type="match status" value="1"/>
</dbReference>
<dbReference type="RefSeq" id="WP_184678840.1">
    <property type="nucleotide sequence ID" value="NZ_JACHGY010000001.1"/>
</dbReference>
<dbReference type="PROSITE" id="PS50949">
    <property type="entry name" value="HTH_GNTR"/>
    <property type="match status" value="1"/>
</dbReference>
<evidence type="ECO:0000256" key="2">
    <source>
        <dbReference type="ARBA" id="ARBA00023125"/>
    </source>
</evidence>
<name>A0A7X0H917_9BACT</name>
<dbReference type="Pfam" id="PF07702">
    <property type="entry name" value="UTRA"/>
    <property type="match status" value="1"/>
</dbReference>
<dbReference type="Proteomes" id="UP000541810">
    <property type="component" value="Unassembled WGS sequence"/>
</dbReference>
<evidence type="ECO:0000259" key="4">
    <source>
        <dbReference type="PROSITE" id="PS50949"/>
    </source>
</evidence>
<sequence length="249" mass="28119">MTKKSAVNLSANEDAPQKQARYEAIAAILREEIIADHKPGDFLETESSFAERFGVNRHTIRRAIDELVSEDLVWRQQGRGTLVLQPPMDYQIHSQTRFTETVTSLGHQARSIVIGRRMTAASEGVARWLKIEPLSRVVQLDALRLVNDQPVLLTTHFFAADPYEPLYLEYDGGSLHGALREKFGVELKRMESLITARLPMDEDAMALRLSPKQPILRVKSLNVEVSSGQPVEYVISRFRADSVQLKVEP</sequence>
<dbReference type="PANTHER" id="PTHR44846:SF16">
    <property type="entry name" value="TRANSCRIPTIONAL REGULATOR PHNF-RELATED"/>
    <property type="match status" value="1"/>
</dbReference>
<comment type="caution">
    <text evidence="5">The sequence shown here is derived from an EMBL/GenBank/DDBJ whole genome shotgun (WGS) entry which is preliminary data.</text>
</comment>
<dbReference type="AlphaFoldDB" id="A0A7X0H917"/>
<dbReference type="GO" id="GO:0003700">
    <property type="term" value="F:DNA-binding transcription factor activity"/>
    <property type="evidence" value="ECO:0007669"/>
    <property type="project" value="InterPro"/>
</dbReference>
<evidence type="ECO:0000313" key="6">
    <source>
        <dbReference type="Proteomes" id="UP000541810"/>
    </source>
</evidence>
<dbReference type="InterPro" id="IPR028978">
    <property type="entry name" value="Chorismate_lyase_/UTRA_dom_sf"/>
</dbReference>
<dbReference type="Gene3D" id="1.10.10.10">
    <property type="entry name" value="Winged helix-like DNA-binding domain superfamily/Winged helix DNA-binding domain"/>
    <property type="match status" value="1"/>
</dbReference>
<dbReference type="Gene3D" id="3.40.1410.10">
    <property type="entry name" value="Chorismate lyase-like"/>
    <property type="match status" value="1"/>
</dbReference>
<dbReference type="SUPFAM" id="SSF64288">
    <property type="entry name" value="Chorismate lyase-like"/>
    <property type="match status" value="1"/>
</dbReference>
<organism evidence="5 6">
    <name type="scientific">Algisphaera agarilytica</name>
    <dbReference type="NCBI Taxonomy" id="1385975"/>
    <lineage>
        <taxon>Bacteria</taxon>
        <taxon>Pseudomonadati</taxon>
        <taxon>Planctomycetota</taxon>
        <taxon>Phycisphaerae</taxon>
        <taxon>Phycisphaerales</taxon>
        <taxon>Phycisphaeraceae</taxon>
        <taxon>Algisphaera</taxon>
    </lineage>
</organism>
<dbReference type="InterPro" id="IPR011663">
    <property type="entry name" value="UTRA"/>
</dbReference>
<keyword evidence="2" id="KW-0238">DNA-binding</keyword>
<dbReference type="GO" id="GO:0003677">
    <property type="term" value="F:DNA binding"/>
    <property type="evidence" value="ECO:0007669"/>
    <property type="project" value="UniProtKB-KW"/>
</dbReference>
<reference evidence="5 6" key="1">
    <citation type="submission" date="2020-08" db="EMBL/GenBank/DDBJ databases">
        <title>Genomic Encyclopedia of Type Strains, Phase IV (KMG-IV): sequencing the most valuable type-strain genomes for metagenomic binning, comparative biology and taxonomic classification.</title>
        <authorList>
            <person name="Goeker M."/>
        </authorList>
    </citation>
    <scope>NUCLEOTIDE SEQUENCE [LARGE SCALE GENOMIC DNA]</scope>
    <source>
        <strain evidence="5 6">DSM 103725</strain>
    </source>
</reference>
<dbReference type="Pfam" id="PF00392">
    <property type="entry name" value="GntR"/>
    <property type="match status" value="1"/>
</dbReference>
<proteinExistence type="predicted"/>
<evidence type="ECO:0000313" key="5">
    <source>
        <dbReference type="EMBL" id="MBB6431368.1"/>
    </source>
</evidence>
<feature type="domain" description="HTH gntR-type" evidence="4">
    <location>
        <begin position="19"/>
        <end position="86"/>
    </location>
</feature>
<dbReference type="CDD" id="cd07377">
    <property type="entry name" value="WHTH_GntR"/>
    <property type="match status" value="1"/>
</dbReference>
<dbReference type="InterPro" id="IPR012702">
    <property type="entry name" value="CP_lyase_PhnF"/>
</dbReference>
<dbReference type="SMART" id="SM00866">
    <property type="entry name" value="UTRA"/>
    <property type="match status" value="1"/>
</dbReference>
<dbReference type="InterPro" id="IPR050679">
    <property type="entry name" value="Bact_HTH_transcr_reg"/>
</dbReference>
<keyword evidence="6" id="KW-1185">Reference proteome</keyword>
<accession>A0A7X0H917</accession>
<keyword evidence="3" id="KW-0804">Transcription</keyword>
<dbReference type="InterPro" id="IPR000524">
    <property type="entry name" value="Tscrpt_reg_HTH_GntR"/>
</dbReference>
<dbReference type="NCBIfam" id="TIGR02325">
    <property type="entry name" value="C_P_lyase_phnF"/>
    <property type="match status" value="1"/>
</dbReference>
<dbReference type="PRINTS" id="PR00035">
    <property type="entry name" value="HTHGNTR"/>
</dbReference>
<evidence type="ECO:0000256" key="3">
    <source>
        <dbReference type="ARBA" id="ARBA00023163"/>
    </source>
</evidence>
<evidence type="ECO:0000256" key="1">
    <source>
        <dbReference type="ARBA" id="ARBA00023015"/>
    </source>
</evidence>